<feature type="transmembrane region" description="Helical" evidence="5">
    <location>
        <begin position="53"/>
        <end position="71"/>
    </location>
</feature>
<feature type="transmembrane region" description="Helical" evidence="5">
    <location>
        <begin position="379"/>
        <end position="398"/>
    </location>
</feature>
<evidence type="ECO:0000256" key="2">
    <source>
        <dbReference type="ARBA" id="ARBA00022692"/>
    </source>
</evidence>
<accession>A0AAD9ILM9</accession>
<name>A0AAD9ILM9_PROWI</name>
<evidence type="ECO:0000256" key="1">
    <source>
        <dbReference type="ARBA" id="ARBA00004141"/>
    </source>
</evidence>
<dbReference type="InterPro" id="IPR024371">
    <property type="entry name" value="AcetylCoA_trans_1-like"/>
</dbReference>
<feature type="transmembrane region" description="Helical" evidence="5">
    <location>
        <begin position="311"/>
        <end position="328"/>
    </location>
</feature>
<dbReference type="EMBL" id="JASFZW010000002">
    <property type="protein sequence ID" value="KAK2079873.1"/>
    <property type="molecule type" value="Genomic_DNA"/>
</dbReference>
<organism evidence="6 7">
    <name type="scientific">Prototheca wickerhamii</name>
    <dbReference type="NCBI Taxonomy" id="3111"/>
    <lineage>
        <taxon>Eukaryota</taxon>
        <taxon>Viridiplantae</taxon>
        <taxon>Chlorophyta</taxon>
        <taxon>core chlorophytes</taxon>
        <taxon>Trebouxiophyceae</taxon>
        <taxon>Chlorellales</taxon>
        <taxon>Chlorellaceae</taxon>
        <taxon>Prototheca</taxon>
    </lineage>
</organism>
<keyword evidence="4 5" id="KW-0472">Membrane</keyword>
<feature type="transmembrane region" description="Helical" evidence="5">
    <location>
        <begin position="22"/>
        <end position="41"/>
    </location>
</feature>
<dbReference type="AlphaFoldDB" id="A0AAD9ILM9"/>
<feature type="transmembrane region" description="Helical" evidence="5">
    <location>
        <begin position="201"/>
        <end position="225"/>
    </location>
</feature>
<evidence type="ECO:0000256" key="3">
    <source>
        <dbReference type="ARBA" id="ARBA00022989"/>
    </source>
</evidence>
<dbReference type="GO" id="GO:0016020">
    <property type="term" value="C:membrane"/>
    <property type="evidence" value="ECO:0007669"/>
    <property type="project" value="UniProtKB-SubCell"/>
</dbReference>
<dbReference type="GO" id="GO:0008521">
    <property type="term" value="F:acetyl-CoA transmembrane transporter activity"/>
    <property type="evidence" value="ECO:0007669"/>
    <property type="project" value="InterPro"/>
</dbReference>
<evidence type="ECO:0000313" key="7">
    <source>
        <dbReference type="Proteomes" id="UP001255856"/>
    </source>
</evidence>
<keyword evidence="2 5" id="KW-0812">Transmembrane</keyword>
<feature type="transmembrane region" description="Helical" evidence="5">
    <location>
        <begin position="245"/>
        <end position="265"/>
    </location>
</feature>
<dbReference type="InterPro" id="IPR004752">
    <property type="entry name" value="AmpG_permease/AT-1"/>
</dbReference>
<evidence type="ECO:0000313" key="6">
    <source>
        <dbReference type="EMBL" id="KAK2079873.1"/>
    </source>
</evidence>
<feature type="transmembrane region" description="Helical" evidence="5">
    <location>
        <begin position="277"/>
        <end position="299"/>
    </location>
</feature>
<evidence type="ECO:0000256" key="5">
    <source>
        <dbReference type="SAM" id="Phobius"/>
    </source>
</evidence>
<gene>
    <name evidence="6" type="ORF">QBZ16_002268</name>
</gene>
<dbReference type="InterPro" id="IPR036259">
    <property type="entry name" value="MFS_trans_sf"/>
</dbReference>
<keyword evidence="7" id="KW-1185">Reference proteome</keyword>
<dbReference type="SUPFAM" id="SSF103473">
    <property type="entry name" value="MFS general substrate transporter"/>
    <property type="match status" value="1"/>
</dbReference>
<evidence type="ECO:0000256" key="4">
    <source>
        <dbReference type="ARBA" id="ARBA00023136"/>
    </source>
</evidence>
<feature type="transmembrane region" description="Helical" evidence="5">
    <location>
        <begin position="340"/>
        <end position="367"/>
    </location>
</feature>
<comment type="caution">
    <text evidence="6">The sequence shown here is derived from an EMBL/GenBank/DDBJ whole genome shotgun (WGS) entry which is preliminary data.</text>
</comment>
<feature type="transmembrane region" description="Helical" evidence="5">
    <location>
        <begin position="91"/>
        <end position="109"/>
    </location>
</feature>
<proteinExistence type="predicted"/>
<feature type="transmembrane region" description="Helical" evidence="5">
    <location>
        <begin position="121"/>
        <end position="137"/>
    </location>
</feature>
<keyword evidence="3 5" id="KW-1133">Transmembrane helix</keyword>
<sequence>MAVIMVPMQTKTEQQPRLVDEWSSVLVLILLYALQGVPLGLSMGSMPFLMQARMSYTAIGLFSLAGYPYSFKLLWSPLVDTCSLPRLGRRKSWIVPLQLASALVMLLGGPSIQRRLDAGDALGVTAAFFVLVLLAATQDIAVDGWALELLSDANVGYASMCQTVGMNIGYFMSFTVFLALNDADFCNAWLRSSGKASTEGVVSLEGYLRFWGVAYIVLTLAIAALKKEAYAQLLRVVALPAVRRLAVVLVVCRLGMLPAESAAAFKLLEKGVSKESLAVLVLIEFPMETVSAVLAGRWAVGKPFDPWFVGYRLRLALAGLSIFLVRFFPQGAQHLTEAPLAFATLALLGVATSFSSTLMFTAIGSFYNKISDPRMGGAYLTLLNTIANIGVTVPKFFIFAAMDAMTTRQCVDPATSLPIGGLPDDVCPASAAGHSHAAREHQLCVDAGGVCAVLRDGFYPVAGVSIALGAAILFWLRATLPGLDELPLAAWHARARADKAKTS</sequence>
<comment type="subcellular location">
    <subcellularLocation>
        <location evidence="1">Membrane</location>
        <topology evidence="1">Multi-pass membrane protein</topology>
    </subcellularLocation>
</comment>
<protein>
    <submittedName>
        <fullName evidence="6">Uncharacterized protein</fullName>
    </submittedName>
</protein>
<dbReference type="PANTHER" id="PTHR12778">
    <property type="entry name" value="SOLUTE CARRIER FAMILY 33 ACETYL-COA TRANSPORTER -RELATED"/>
    <property type="match status" value="1"/>
</dbReference>
<feature type="transmembrane region" description="Helical" evidence="5">
    <location>
        <begin position="458"/>
        <end position="478"/>
    </location>
</feature>
<dbReference type="PANTHER" id="PTHR12778:SF9">
    <property type="entry name" value="ACETYL-COENZYME A TRANSPORTER 1"/>
    <property type="match status" value="1"/>
</dbReference>
<dbReference type="Proteomes" id="UP001255856">
    <property type="component" value="Unassembled WGS sequence"/>
</dbReference>
<dbReference type="Gene3D" id="1.20.1250.20">
    <property type="entry name" value="MFS general substrate transporter like domains"/>
    <property type="match status" value="1"/>
</dbReference>
<dbReference type="Pfam" id="PF13000">
    <property type="entry name" value="Acatn"/>
    <property type="match status" value="2"/>
</dbReference>
<dbReference type="GO" id="GO:0035348">
    <property type="term" value="P:acetyl-CoA transmembrane transport"/>
    <property type="evidence" value="ECO:0007669"/>
    <property type="project" value="InterPro"/>
</dbReference>
<feature type="transmembrane region" description="Helical" evidence="5">
    <location>
        <begin position="157"/>
        <end position="180"/>
    </location>
</feature>
<reference evidence="6" key="1">
    <citation type="submission" date="2021-01" db="EMBL/GenBank/DDBJ databases">
        <authorList>
            <person name="Eckstrom K.M.E."/>
        </authorList>
    </citation>
    <scope>NUCLEOTIDE SEQUENCE</scope>
    <source>
        <strain evidence="6">UVCC 0001</strain>
    </source>
</reference>